<dbReference type="PROSITE" id="PS50404">
    <property type="entry name" value="GST_NTER"/>
    <property type="match status" value="1"/>
</dbReference>
<proteinExistence type="inferred from homology"/>
<dbReference type="InterPro" id="IPR004046">
    <property type="entry name" value="GST_C"/>
</dbReference>
<dbReference type="RefSeq" id="WP_133545873.1">
    <property type="nucleotide sequence ID" value="NZ_SNYQ01000011.1"/>
</dbReference>
<evidence type="ECO:0000256" key="1">
    <source>
        <dbReference type="RuleBase" id="RU003494"/>
    </source>
</evidence>
<organism evidence="4 5">
    <name type="scientific">Mesocricetibacter intestinalis</name>
    <dbReference type="NCBI Taxonomy" id="1521930"/>
    <lineage>
        <taxon>Bacteria</taxon>
        <taxon>Pseudomonadati</taxon>
        <taxon>Pseudomonadota</taxon>
        <taxon>Gammaproteobacteria</taxon>
        <taxon>Pasteurellales</taxon>
        <taxon>Pasteurellaceae</taxon>
        <taxon>Mesocricetibacter</taxon>
    </lineage>
</organism>
<gene>
    <name evidence="4" type="ORF">EDC45_1950</name>
</gene>
<accession>A0A4R6V9Z5</accession>
<dbReference type="InterPro" id="IPR036249">
    <property type="entry name" value="Thioredoxin-like_sf"/>
</dbReference>
<dbReference type="SFLD" id="SFLDG01150">
    <property type="entry name" value="Main.1:_Beta-like"/>
    <property type="match status" value="1"/>
</dbReference>
<evidence type="ECO:0000259" key="3">
    <source>
        <dbReference type="PROSITE" id="PS50405"/>
    </source>
</evidence>
<dbReference type="InterPro" id="IPR040079">
    <property type="entry name" value="Glutathione_S-Trfase"/>
</dbReference>
<dbReference type="PROSITE" id="PS50405">
    <property type="entry name" value="GST_CTER"/>
    <property type="match status" value="1"/>
</dbReference>
<dbReference type="Gene3D" id="1.20.1050.10">
    <property type="match status" value="1"/>
</dbReference>
<dbReference type="CDD" id="cd03188">
    <property type="entry name" value="GST_C_Beta"/>
    <property type="match status" value="1"/>
</dbReference>
<feature type="domain" description="GST C-terminal" evidence="3">
    <location>
        <begin position="83"/>
        <end position="205"/>
    </location>
</feature>
<name>A0A4R6V9Z5_9PAST</name>
<dbReference type="GO" id="GO:0016740">
    <property type="term" value="F:transferase activity"/>
    <property type="evidence" value="ECO:0007669"/>
    <property type="project" value="UniProtKB-KW"/>
</dbReference>
<dbReference type="Proteomes" id="UP000295657">
    <property type="component" value="Unassembled WGS sequence"/>
</dbReference>
<dbReference type="AlphaFoldDB" id="A0A4R6V9Z5"/>
<reference evidence="4 5" key="1">
    <citation type="submission" date="2019-03" db="EMBL/GenBank/DDBJ databases">
        <title>Genomic Encyclopedia of Type Strains, Phase IV (KMG-IV): sequencing the most valuable type-strain genomes for metagenomic binning, comparative biology and taxonomic classification.</title>
        <authorList>
            <person name="Goeker M."/>
        </authorList>
    </citation>
    <scope>NUCLEOTIDE SEQUENCE [LARGE SCALE GENOMIC DNA]</scope>
    <source>
        <strain evidence="4 5">DSM 28403</strain>
    </source>
</reference>
<dbReference type="SUPFAM" id="SSF47616">
    <property type="entry name" value="GST C-terminal domain-like"/>
    <property type="match status" value="1"/>
</dbReference>
<dbReference type="EMBL" id="SNYQ01000011">
    <property type="protein sequence ID" value="TDQ56386.1"/>
    <property type="molecule type" value="Genomic_DNA"/>
</dbReference>
<dbReference type="PANTHER" id="PTHR44051:SF8">
    <property type="entry name" value="GLUTATHIONE S-TRANSFERASE GSTA"/>
    <property type="match status" value="1"/>
</dbReference>
<dbReference type="InterPro" id="IPR004045">
    <property type="entry name" value="Glutathione_S-Trfase_N"/>
</dbReference>
<evidence type="ECO:0000259" key="2">
    <source>
        <dbReference type="PROSITE" id="PS50404"/>
    </source>
</evidence>
<dbReference type="Pfam" id="PF00043">
    <property type="entry name" value="GST_C"/>
    <property type="match status" value="1"/>
</dbReference>
<dbReference type="SFLD" id="SFLDS00019">
    <property type="entry name" value="Glutathione_Transferase_(cytos"/>
    <property type="match status" value="1"/>
</dbReference>
<sequence>MKLYYLPGACSLVPHVALEWIGNPYEAVAAGREEIKKPGYLAMNPLGAVPLLIDGDLVLSQNIAILTYLDALAPQAKLFGSITVQDKAKAMKWLAFFNSDLHKAFGPLFRLPAYAEDNQPLADNIRRSAAEQILRYLAIADDHLSRHIYFGETLCVADIYLYTELRWCKLLGLDYSALRHLESFYQRVAENEGVKAVLGQQGLSA</sequence>
<dbReference type="OrthoDB" id="509852at2"/>
<dbReference type="InterPro" id="IPR036282">
    <property type="entry name" value="Glutathione-S-Trfase_C_sf"/>
</dbReference>
<dbReference type="CDD" id="cd03057">
    <property type="entry name" value="GST_N_Beta"/>
    <property type="match status" value="1"/>
</dbReference>
<comment type="similarity">
    <text evidence="1">Belongs to the GST superfamily.</text>
</comment>
<protein>
    <submittedName>
        <fullName evidence="4">Glutathione S-transferase</fullName>
    </submittedName>
</protein>
<keyword evidence="4" id="KW-0808">Transferase</keyword>
<comment type="caution">
    <text evidence="4">The sequence shown here is derived from an EMBL/GenBank/DDBJ whole genome shotgun (WGS) entry which is preliminary data.</text>
</comment>
<dbReference type="SFLD" id="SFLDG00358">
    <property type="entry name" value="Main_(cytGST)"/>
    <property type="match status" value="1"/>
</dbReference>
<dbReference type="SUPFAM" id="SSF52833">
    <property type="entry name" value="Thioredoxin-like"/>
    <property type="match status" value="1"/>
</dbReference>
<dbReference type="Gene3D" id="3.40.30.10">
    <property type="entry name" value="Glutaredoxin"/>
    <property type="match status" value="1"/>
</dbReference>
<dbReference type="PANTHER" id="PTHR44051">
    <property type="entry name" value="GLUTATHIONE S-TRANSFERASE-RELATED"/>
    <property type="match status" value="1"/>
</dbReference>
<evidence type="ECO:0000313" key="4">
    <source>
        <dbReference type="EMBL" id="TDQ56386.1"/>
    </source>
</evidence>
<evidence type="ECO:0000313" key="5">
    <source>
        <dbReference type="Proteomes" id="UP000295657"/>
    </source>
</evidence>
<feature type="domain" description="GST N-terminal" evidence="2">
    <location>
        <begin position="1"/>
        <end position="77"/>
    </location>
</feature>
<dbReference type="InterPro" id="IPR010987">
    <property type="entry name" value="Glutathione-S-Trfase_C-like"/>
</dbReference>
<dbReference type="Pfam" id="PF02798">
    <property type="entry name" value="GST_N"/>
    <property type="match status" value="1"/>
</dbReference>
<keyword evidence="5" id="KW-1185">Reference proteome</keyword>